<sequence length="117" mass="12964">MLEMERDVMKRVPNDNEHEVVIATLMDTSDSTLLANFGTASLWPGYSVLGNLSHYIRLKPSMHTLNAILFVPSGSHTSLINFNAHISNSFQILFRISIKNISSDLLQIASCVTASEN</sequence>
<protein>
    <submittedName>
        <fullName evidence="1">Uncharacterized protein</fullName>
    </submittedName>
</protein>
<evidence type="ECO:0000313" key="2">
    <source>
        <dbReference type="Proteomes" id="UP000054988"/>
    </source>
</evidence>
<dbReference type="Pfam" id="PF18759">
    <property type="entry name" value="Plavaka"/>
    <property type="match status" value="1"/>
</dbReference>
<accession>A0A0W0FKU6</accession>
<comment type="caution">
    <text evidence="1">The sequence shown here is derived from an EMBL/GenBank/DDBJ whole genome shotgun (WGS) entry which is preliminary data.</text>
</comment>
<dbReference type="EMBL" id="LATX01001875">
    <property type="protein sequence ID" value="KTB36922.1"/>
    <property type="molecule type" value="Genomic_DNA"/>
</dbReference>
<organism evidence="1 2">
    <name type="scientific">Moniliophthora roreri</name>
    <name type="common">Frosty pod rot fungus</name>
    <name type="synonym">Monilia roreri</name>
    <dbReference type="NCBI Taxonomy" id="221103"/>
    <lineage>
        <taxon>Eukaryota</taxon>
        <taxon>Fungi</taxon>
        <taxon>Dikarya</taxon>
        <taxon>Basidiomycota</taxon>
        <taxon>Agaricomycotina</taxon>
        <taxon>Agaricomycetes</taxon>
        <taxon>Agaricomycetidae</taxon>
        <taxon>Agaricales</taxon>
        <taxon>Marasmiineae</taxon>
        <taxon>Marasmiaceae</taxon>
        <taxon>Moniliophthora</taxon>
    </lineage>
</organism>
<dbReference type="AlphaFoldDB" id="A0A0W0FKU6"/>
<proteinExistence type="predicted"/>
<dbReference type="Proteomes" id="UP000054988">
    <property type="component" value="Unassembled WGS sequence"/>
</dbReference>
<dbReference type="InterPro" id="IPR041078">
    <property type="entry name" value="Plavaka"/>
</dbReference>
<evidence type="ECO:0000313" key="1">
    <source>
        <dbReference type="EMBL" id="KTB36922.1"/>
    </source>
</evidence>
<gene>
    <name evidence="1" type="ORF">WG66_10500</name>
</gene>
<name>A0A0W0FKU6_MONRR</name>
<reference evidence="1 2" key="1">
    <citation type="submission" date="2015-12" db="EMBL/GenBank/DDBJ databases">
        <title>Draft genome sequence of Moniliophthora roreri, the causal agent of frosty pod rot of cacao.</title>
        <authorList>
            <person name="Aime M.C."/>
            <person name="Diaz-Valderrama J.R."/>
            <person name="Kijpornyongpan T."/>
            <person name="Phillips-Mora W."/>
        </authorList>
    </citation>
    <scope>NUCLEOTIDE SEQUENCE [LARGE SCALE GENOMIC DNA]</scope>
    <source>
        <strain evidence="1 2">MCA 2952</strain>
    </source>
</reference>